<keyword evidence="3" id="KW-1185">Reference proteome</keyword>
<dbReference type="PaxDb" id="55529-EKX36554"/>
<evidence type="ECO:0000313" key="3">
    <source>
        <dbReference type="Proteomes" id="UP000011087"/>
    </source>
</evidence>
<evidence type="ECO:0000313" key="1">
    <source>
        <dbReference type="EMBL" id="EKX36554.1"/>
    </source>
</evidence>
<name>L1IKV8_GUITC</name>
<sequence length="73" mass="8222">MSILHDGKTDINELDLFGETALLKAARQSRREVVDALIRHRANVGHRCADGNTILVWAVRNGWLDLLPLLLSY</sequence>
<dbReference type="KEGG" id="gtt:GUITHDRAFT_62498"/>
<dbReference type="InterPro" id="IPR036770">
    <property type="entry name" value="Ankyrin_rpt-contain_sf"/>
</dbReference>
<dbReference type="EnsemblProtists" id="EKX36554">
    <property type="protein sequence ID" value="EKX36554"/>
    <property type="gene ID" value="GUITHDRAFT_62498"/>
</dbReference>
<dbReference type="EMBL" id="JH993072">
    <property type="protein sequence ID" value="EKX36554.1"/>
    <property type="molecule type" value="Genomic_DNA"/>
</dbReference>
<reference evidence="1 3" key="1">
    <citation type="journal article" date="2012" name="Nature">
        <title>Algal genomes reveal evolutionary mosaicism and the fate of nucleomorphs.</title>
        <authorList>
            <consortium name="DOE Joint Genome Institute"/>
            <person name="Curtis B.A."/>
            <person name="Tanifuji G."/>
            <person name="Burki F."/>
            <person name="Gruber A."/>
            <person name="Irimia M."/>
            <person name="Maruyama S."/>
            <person name="Arias M.C."/>
            <person name="Ball S.G."/>
            <person name="Gile G.H."/>
            <person name="Hirakawa Y."/>
            <person name="Hopkins J.F."/>
            <person name="Kuo A."/>
            <person name="Rensing S.A."/>
            <person name="Schmutz J."/>
            <person name="Symeonidi A."/>
            <person name="Elias M."/>
            <person name="Eveleigh R.J."/>
            <person name="Herman E.K."/>
            <person name="Klute M.J."/>
            <person name="Nakayama T."/>
            <person name="Obornik M."/>
            <person name="Reyes-Prieto A."/>
            <person name="Armbrust E.V."/>
            <person name="Aves S.J."/>
            <person name="Beiko R.G."/>
            <person name="Coutinho P."/>
            <person name="Dacks J.B."/>
            <person name="Durnford D.G."/>
            <person name="Fast N.M."/>
            <person name="Green B.R."/>
            <person name="Grisdale C.J."/>
            <person name="Hempel F."/>
            <person name="Henrissat B."/>
            <person name="Hoppner M.P."/>
            <person name="Ishida K."/>
            <person name="Kim E."/>
            <person name="Koreny L."/>
            <person name="Kroth P.G."/>
            <person name="Liu Y."/>
            <person name="Malik S.B."/>
            <person name="Maier U.G."/>
            <person name="McRose D."/>
            <person name="Mock T."/>
            <person name="Neilson J.A."/>
            <person name="Onodera N.T."/>
            <person name="Poole A.M."/>
            <person name="Pritham E.J."/>
            <person name="Richards T.A."/>
            <person name="Rocap G."/>
            <person name="Roy S.W."/>
            <person name="Sarai C."/>
            <person name="Schaack S."/>
            <person name="Shirato S."/>
            <person name="Slamovits C.H."/>
            <person name="Spencer D.F."/>
            <person name="Suzuki S."/>
            <person name="Worden A.Z."/>
            <person name="Zauner S."/>
            <person name="Barry K."/>
            <person name="Bell C."/>
            <person name="Bharti A.K."/>
            <person name="Crow J.A."/>
            <person name="Grimwood J."/>
            <person name="Kramer R."/>
            <person name="Lindquist E."/>
            <person name="Lucas S."/>
            <person name="Salamov A."/>
            <person name="McFadden G.I."/>
            <person name="Lane C.E."/>
            <person name="Keeling P.J."/>
            <person name="Gray M.W."/>
            <person name="Grigoriev I.V."/>
            <person name="Archibald J.M."/>
        </authorList>
    </citation>
    <scope>NUCLEOTIDE SEQUENCE</scope>
    <source>
        <strain evidence="1 3">CCMP2712</strain>
    </source>
</reference>
<feature type="non-terminal residue" evidence="1">
    <location>
        <position position="73"/>
    </location>
</feature>
<dbReference type="RefSeq" id="XP_005823534.1">
    <property type="nucleotide sequence ID" value="XM_005823477.1"/>
</dbReference>
<proteinExistence type="predicted"/>
<gene>
    <name evidence="1" type="ORF">GUITHDRAFT_62498</name>
</gene>
<protein>
    <submittedName>
        <fullName evidence="1 2">Uncharacterized protein</fullName>
    </submittedName>
</protein>
<dbReference type="HOGENOM" id="CLU_2712507_0_0_1"/>
<dbReference type="InterPro" id="IPR002110">
    <property type="entry name" value="Ankyrin_rpt"/>
</dbReference>
<dbReference type="Pfam" id="PF12796">
    <property type="entry name" value="Ank_2"/>
    <property type="match status" value="1"/>
</dbReference>
<evidence type="ECO:0000313" key="2">
    <source>
        <dbReference type="EnsemblProtists" id="EKX36554"/>
    </source>
</evidence>
<reference evidence="2" key="3">
    <citation type="submission" date="2016-03" db="UniProtKB">
        <authorList>
            <consortium name="EnsemblProtists"/>
        </authorList>
    </citation>
    <scope>IDENTIFICATION</scope>
</reference>
<dbReference type="GeneID" id="17293256"/>
<accession>L1IKV8</accession>
<dbReference type="Gene3D" id="1.25.40.20">
    <property type="entry name" value="Ankyrin repeat-containing domain"/>
    <property type="match status" value="1"/>
</dbReference>
<reference evidence="3" key="2">
    <citation type="submission" date="2012-11" db="EMBL/GenBank/DDBJ databases">
        <authorList>
            <person name="Kuo A."/>
            <person name="Curtis B.A."/>
            <person name="Tanifuji G."/>
            <person name="Burki F."/>
            <person name="Gruber A."/>
            <person name="Irimia M."/>
            <person name="Maruyama S."/>
            <person name="Arias M.C."/>
            <person name="Ball S.G."/>
            <person name="Gile G.H."/>
            <person name="Hirakawa Y."/>
            <person name="Hopkins J.F."/>
            <person name="Rensing S.A."/>
            <person name="Schmutz J."/>
            <person name="Symeonidi A."/>
            <person name="Elias M."/>
            <person name="Eveleigh R.J."/>
            <person name="Herman E.K."/>
            <person name="Klute M.J."/>
            <person name="Nakayama T."/>
            <person name="Obornik M."/>
            <person name="Reyes-Prieto A."/>
            <person name="Armbrust E.V."/>
            <person name="Aves S.J."/>
            <person name="Beiko R.G."/>
            <person name="Coutinho P."/>
            <person name="Dacks J.B."/>
            <person name="Durnford D.G."/>
            <person name="Fast N.M."/>
            <person name="Green B.R."/>
            <person name="Grisdale C."/>
            <person name="Hempe F."/>
            <person name="Henrissat B."/>
            <person name="Hoppner M.P."/>
            <person name="Ishida K.-I."/>
            <person name="Kim E."/>
            <person name="Koreny L."/>
            <person name="Kroth P.G."/>
            <person name="Liu Y."/>
            <person name="Malik S.-B."/>
            <person name="Maier U.G."/>
            <person name="McRose D."/>
            <person name="Mock T."/>
            <person name="Neilson J.A."/>
            <person name="Onodera N.T."/>
            <person name="Poole A.M."/>
            <person name="Pritham E.J."/>
            <person name="Richards T.A."/>
            <person name="Rocap G."/>
            <person name="Roy S.W."/>
            <person name="Sarai C."/>
            <person name="Schaack S."/>
            <person name="Shirato S."/>
            <person name="Slamovits C.H."/>
            <person name="Spencer D.F."/>
            <person name="Suzuki S."/>
            <person name="Worden A.Z."/>
            <person name="Zauner S."/>
            <person name="Barry K."/>
            <person name="Bell C."/>
            <person name="Bharti A.K."/>
            <person name="Crow J.A."/>
            <person name="Grimwood J."/>
            <person name="Kramer R."/>
            <person name="Lindquist E."/>
            <person name="Lucas S."/>
            <person name="Salamov A."/>
            <person name="McFadden G.I."/>
            <person name="Lane C.E."/>
            <person name="Keeling P.J."/>
            <person name="Gray M.W."/>
            <person name="Grigoriev I.V."/>
            <person name="Archibald J.M."/>
        </authorList>
    </citation>
    <scope>NUCLEOTIDE SEQUENCE</scope>
    <source>
        <strain evidence="3">CCMP2712</strain>
    </source>
</reference>
<organism evidence="1">
    <name type="scientific">Guillardia theta (strain CCMP2712)</name>
    <name type="common">Cryptophyte</name>
    <dbReference type="NCBI Taxonomy" id="905079"/>
    <lineage>
        <taxon>Eukaryota</taxon>
        <taxon>Cryptophyceae</taxon>
        <taxon>Pyrenomonadales</taxon>
        <taxon>Geminigeraceae</taxon>
        <taxon>Guillardia</taxon>
    </lineage>
</organism>
<dbReference type="AlphaFoldDB" id="L1IKV8"/>
<dbReference type="SUPFAM" id="SSF48403">
    <property type="entry name" value="Ankyrin repeat"/>
    <property type="match status" value="1"/>
</dbReference>
<dbReference type="OrthoDB" id="439236at2759"/>
<dbReference type="Proteomes" id="UP000011087">
    <property type="component" value="Unassembled WGS sequence"/>
</dbReference>